<keyword evidence="1" id="KW-0560">Oxidoreductase</keyword>
<evidence type="ECO:0000313" key="2">
    <source>
        <dbReference type="Proteomes" id="UP000215914"/>
    </source>
</evidence>
<proteinExistence type="predicted"/>
<accession>A0A9K3N0D7</accession>
<protein>
    <submittedName>
        <fullName evidence="1">Ferruginol synthase</fullName>
        <ecNumber evidence="1">1.14.13.190</ecNumber>
    </submittedName>
</protein>
<gene>
    <name evidence="1" type="ORF">HanXRQr2_Chr11g0494291</name>
</gene>
<dbReference type="EMBL" id="MNCJ02000326">
    <property type="protein sequence ID" value="KAF5782301.1"/>
    <property type="molecule type" value="Genomic_DNA"/>
</dbReference>
<evidence type="ECO:0000313" key="1">
    <source>
        <dbReference type="EMBL" id="KAF5782301.1"/>
    </source>
</evidence>
<dbReference type="EC" id="1.14.13.190" evidence="1"/>
<reference evidence="1" key="2">
    <citation type="submission" date="2020-06" db="EMBL/GenBank/DDBJ databases">
        <title>Helianthus annuus Genome sequencing and assembly Release 2.</title>
        <authorList>
            <person name="Gouzy J."/>
            <person name="Langlade N."/>
            <person name="Munos S."/>
        </authorList>
    </citation>
    <scope>NUCLEOTIDE SEQUENCE</scope>
    <source>
        <tissue evidence="1">Leaves</tissue>
    </source>
</reference>
<reference evidence="1" key="1">
    <citation type="journal article" date="2017" name="Nature">
        <title>The sunflower genome provides insights into oil metabolism, flowering and Asterid evolution.</title>
        <authorList>
            <person name="Badouin H."/>
            <person name="Gouzy J."/>
            <person name="Grassa C.J."/>
            <person name="Murat F."/>
            <person name="Staton S.E."/>
            <person name="Cottret L."/>
            <person name="Lelandais-Briere C."/>
            <person name="Owens G.L."/>
            <person name="Carrere S."/>
            <person name="Mayjonade B."/>
            <person name="Legrand L."/>
            <person name="Gill N."/>
            <person name="Kane N.C."/>
            <person name="Bowers J.E."/>
            <person name="Hubner S."/>
            <person name="Bellec A."/>
            <person name="Berard A."/>
            <person name="Berges H."/>
            <person name="Blanchet N."/>
            <person name="Boniface M.C."/>
            <person name="Brunel D."/>
            <person name="Catrice O."/>
            <person name="Chaidir N."/>
            <person name="Claudel C."/>
            <person name="Donnadieu C."/>
            <person name="Faraut T."/>
            <person name="Fievet G."/>
            <person name="Helmstetter N."/>
            <person name="King M."/>
            <person name="Knapp S.J."/>
            <person name="Lai Z."/>
            <person name="Le Paslier M.C."/>
            <person name="Lippi Y."/>
            <person name="Lorenzon L."/>
            <person name="Mandel J.R."/>
            <person name="Marage G."/>
            <person name="Marchand G."/>
            <person name="Marquand E."/>
            <person name="Bret-Mestries E."/>
            <person name="Morien E."/>
            <person name="Nambeesan S."/>
            <person name="Nguyen T."/>
            <person name="Pegot-Espagnet P."/>
            <person name="Pouilly N."/>
            <person name="Raftis F."/>
            <person name="Sallet E."/>
            <person name="Schiex T."/>
            <person name="Thomas J."/>
            <person name="Vandecasteele C."/>
            <person name="Vares D."/>
            <person name="Vear F."/>
            <person name="Vautrin S."/>
            <person name="Crespi M."/>
            <person name="Mangin B."/>
            <person name="Burke J.M."/>
            <person name="Salse J."/>
            <person name="Munos S."/>
            <person name="Vincourt P."/>
            <person name="Rieseberg L.H."/>
            <person name="Langlade N.B."/>
        </authorList>
    </citation>
    <scope>NUCLEOTIDE SEQUENCE</scope>
    <source>
        <tissue evidence="1">Leaves</tissue>
    </source>
</reference>
<dbReference type="GO" id="GO:0016491">
    <property type="term" value="F:oxidoreductase activity"/>
    <property type="evidence" value="ECO:0007669"/>
    <property type="project" value="UniProtKB-KW"/>
</dbReference>
<name>A0A9K3N0D7_HELAN</name>
<sequence>MCEMRSLKQHDYGGMYCATLTVKELLDFVHGCRMSGKLINIGETAAIITLNVLSNYIFSINLAQYDSASSQEFKNMV</sequence>
<keyword evidence="2" id="KW-1185">Reference proteome</keyword>
<dbReference type="Gramene" id="mRNA:HanXRQr2_Chr11g0494291">
    <property type="protein sequence ID" value="mRNA:HanXRQr2_Chr11g0494291"/>
    <property type="gene ID" value="HanXRQr2_Chr11g0494291"/>
</dbReference>
<comment type="caution">
    <text evidence="1">The sequence shown here is derived from an EMBL/GenBank/DDBJ whole genome shotgun (WGS) entry which is preliminary data.</text>
</comment>
<dbReference type="AlphaFoldDB" id="A0A9K3N0D7"/>
<organism evidence="1 2">
    <name type="scientific">Helianthus annuus</name>
    <name type="common">Common sunflower</name>
    <dbReference type="NCBI Taxonomy" id="4232"/>
    <lineage>
        <taxon>Eukaryota</taxon>
        <taxon>Viridiplantae</taxon>
        <taxon>Streptophyta</taxon>
        <taxon>Embryophyta</taxon>
        <taxon>Tracheophyta</taxon>
        <taxon>Spermatophyta</taxon>
        <taxon>Magnoliopsida</taxon>
        <taxon>eudicotyledons</taxon>
        <taxon>Gunneridae</taxon>
        <taxon>Pentapetalae</taxon>
        <taxon>asterids</taxon>
        <taxon>campanulids</taxon>
        <taxon>Asterales</taxon>
        <taxon>Asteraceae</taxon>
        <taxon>Asteroideae</taxon>
        <taxon>Heliantheae alliance</taxon>
        <taxon>Heliantheae</taxon>
        <taxon>Helianthus</taxon>
    </lineage>
</organism>
<dbReference type="Proteomes" id="UP000215914">
    <property type="component" value="Unassembled WGS sequence"/>
</dbReference>